<name>A0A1M5Y0M6_9CLOT</name>
<dbReference type="InterPro" id="IPR001444">
    <property type="entry name" value="Flag_bb_rod_N"/>
</dbReference>
<evidence type="ECO:0000256" key="4">
    <source>
        <dbReference type="RuleBase" id="RU362116"/>
    </source>
</evidence>
<accession>A0A1M5Y0M6</accession>
<dbReference type="GO" id="GO:0009424">
    <property type="term" value="C:bacterial-type flagellum hook"/>
    <property type="evidence" value="ECO:0007669"/>
    <property type="project" value="TreeGrafter"/>
</dbReference>
<feature type="domain" description="Flagellar hook protein FlgE/F/G-like D1" evidence="7">
    <location>
        <begin position="137"/>
        <end position="184"/>
    </location>
</feature>
<dbReference type="Proteomes" id="UP000184241">
    <property type="component" value="Unassembled WGS sequence"/>
</dbReference>
<organism evidence="8 9">
    <name type="scientific">Clostridium intestinale DSM 6191</name>
    <dbReference type="NCBI Taxonomy" id="1121320"/>
    <lineage>
        <taxon>Bacteria</taxon>
        <taxon>Bacillati</taxon>
        <taxon>Bacillota</taxon>
        <taxon>Clostridia</taxon>
        <taxon>Eubacteriales</taxon>
        <taxon>Clostridiaceae</taxon>
        <taxon>Clostridium</taxon>
    </lineage>
</organism>
<gene>
    <name evidence="8" type="ORF">SAMN02745941_01754</name>
</gene>
<keyword evidence="8" id="KW-0969">Cilium</keyword>
<dbReference type="Pfam" id="PF00460">
    <property type="entry name" value="Flg_bb_rod"/>
    <property type="match status" value="1"/>
</dbReference>
<comment type="similarity">
    <text evidence="2 4">Belongs to the flagella basal body rod proteins family.</text>
</comment>
<evidence type="ECO:0000259" key="6">
    <source>
        <dbReference type="Pfam" id="PF06429"/>
    </source>
</evidence>
<evidence type="ECO:0000256" key="1">
    <source>
        <dbReference type="ARBA" id="ARBA00004117"/>
    </source>
</evidence>
<dbReference type="GO" id="GO:0009425">
    <property type="term" value="C:bacterial-type flagellum basal body"/>
    <property type="evidence" value="ECO:0007669"/>
    <property type="project" value="UniProtKB-SubCell"/>
</dbReference>
<dbReference type="SUPFAM" id="SSF117143">
    <property type="entry name" value="Flagellar hook protein flgE"/>
    <property type="match status" value="1"/>
</dbReference>
<dbReference type="InterPro" id="IPR053967">
    <property type="entry name" value="LlgE_F_G-like_D1"/>
</dbReference>
<comment type="function">
    <text evidence="4">A flexible structure which links the flagellar filament to the drive apparatus in the basal body.</text>
</comment>
<dbReference type="InterPro" id="IPR020013">
    <property type="entry name" value="Flagellar_FlgE/F/G"/>
</dbReference>
<dbReference type="NCBIfam" id="TIGR03506">
    <property type="entry name" value="FlgEFG_subfam"/>
    <property type="match status" value="2"/>
</dbReference>
<evidence type="ECO:0000259" key="5">
    <source>
        <dbReference type="Pfam" id="PF00460"/>
    </source>
</evidence>
<evidence type="ECO:0000259" key="7">
    <source>
        <dbReference type="Pfam" id="PF22692"/>
    </source>
</evidence>
<feature type="domain" description="Flagellar basal body rod protein N-terminal" evidence="5">
    <location>
        <begin position="5"/>
        <end position="35"/>
    </location>
</feature>
<reference evidence="8 9" key="1">
    <citation type="submission" date="2016-11" db="EMBL/GenBank/DDBJ databases">
        <authorList>
            <person name="Jaros S."/>
            <person name="Januszkiewicz K."/>
            <person name="Wedrychowicz H."/>
        </authorList>
    </citation>
    <scope>NUCLEOTIDE SEQUENCE [LARGE SCALE GENOMIC DNA]</scope>
    <source>
        <strain evidence="8 9">DSM 6191</strain>
    </source>
</reference>
<dbReference type="InterPro" id="IPR037925">
    <property type="entry name" value="FlgE/F/G-like"/>
</dbReference>
<dbReference type="Pfam" id="PF06429">
    <property type="entry name" value="Flg_bbr_C"/>
    <property type="match status" value="1"/>
</dbReference>
<evidence type="ECO:0000313" key="9">
    <source>
        <dbReference type="Proteomes" id="UP000184241"/>
    </source>
</evidence>
<proteinExistence type="inferred from homology"/>
<dbReference type="Pfam" id="PF22692">
    <property type="entry name" value="LlgE_F_G_D1"/>
    <property type="match status" value="1"/>
</dbReference>
<dbReference type="PANTHER" id="PTHR30435">
    <property type="entry name" value="FLAGELLAR PROTEIN"/>
    <property type="match status" value="1"/>
</dbReference>
<keyword evidence="3 4" id="KW-0975">Bacterial flagellum</keyword>
<dbReference type="PANTHER" id="PTHR30435:SF1">
    <property type="entry name" value="FLAGELLAR HOOK PROTEIN FLGE"/>
    <property type="match status" value="1"/>
</dbReference>
<dbReference type="GO" id="GO:0071978">
    <property type="term" value="P:bacterial-type flagellum-dependent swarming motility"/>
    <property type="evidence" value="ECO:0007669"/>
    <property type="project" value="TreeGrafter"/>
</dbReference>
<protein>
    <recommendedName>
        <fullName evidence="4">Flagellar hook protein FlgE</fullName>
    </recommendedName>
</protein>
<feature type="domain" description="Flagellar basal-body/hook protein C-terminal" evidence="6">
    <location>
        <begin position="718"/>
        <end position="762"/>
    </location>
</feature>
<keyword evidence="8" id="KW-0282">Flagellum</keyword>
<dbReference type="GO" id="GO:0005829">
    <property type="term" value="C:cytosol"/>
    <property type="evidence" value="ECO:0007669"/>
    <property type="project" value="TreeGrafter"/>
</dbReference>
<evidence type="ECO:0000256" key="3">
    <source>
        <dbReference type="ARBA" id="ARBA00023143"/>
    </source>
</evidence>
<dbReference type="EMBL" id="FQXU01000005">
    <property type="protein sequence ID" value="SHI05358.1"/>
    <property type="molecule type" value="Genomic_DNA"/>
</dbReference>
<sequence>MLRSMYSGISGMKANQTKLDVIGNNISNVGTTSFKASRAKFQDMLYQNVKDAMTPSTNQGGVNAKQVGLGVQLSSIDRIMTQGMMQPTNRALDVAIDGNGYFMVSSGPAVLGDNTLEVSHTAGSHNITDQSLSSSGSKIMYSRDGAFTLDESGNLLTSDGYRVLGYTLTNDDNAQAATAISPDGMNLSSINFSFGPGSQLNGYKIAFGKISPGTVASAEVDKTNKVIVINGDFSETSTLTTAQVESAVNKAVSSAGISQRVKASGEIPAYASIGTKAIEGGSDATAPDSVRLVGVQLNFEKGQELNGYSFKIDEIANGGSTTAAIDTTNKIITISTDLSKAKPEDIVNAVNAQLSATTNPETTAVFEQRLKSGTGVVSPISGTEVTAAGATATTAPTATIQGLNITLPTGTLTDYKISINRVNGPTPATAAVDATNHEIVINGDFLTPSTNLAADLQAAIAAVLPGSTVTGNGKALTGLDSTNIQGGAKDSKPSDQEAFGMKFTFAEGGSLNGYKIQIGKITKGTELSTVVDEKSKTITINGDFTTTPSTIDNTKVQNSIRKSLTDKGITQLVTVANAPKTISEAITATEVTGGTPVQSLNADGTISFVDATKDLKSYDGALKSLKIPETVVVPGTGQELKVKSYTIDKTGVISAILEDGSVAALGQIAMASFRNPEGLTSLGKNLYEASANSGGATIKSGLETTGEDNSKGYGDNVQGMLEMSNVDLAEQFTDMIVTNRAFQASGKMITTGDEILQDIINLKR</sequence>
<evidence type="ECO:0000313" key="8">
    <source>
        <dbReference type="EMBL" id="SHI05358.1"/>
    </source>
</evidence>
<dbReference type="AlphaFoldDB" id="A0A1M5Y0M6"/>
<dbReference type="InterPro" id="IPR010930">
    <property type="entry name" value="Flg_bb/hook_C_dom"/>
</dbReference>
<keyword evidence="8" id="KW-0966">Cell projection</keyword>
<evidence type="ECO:0000256" key="2">
    <source>
        <dbReference type="ARBA" id="ARBA00009677"/>
    </source>
</evidence>
<comment type="subcellular location">
    <subcellularLocation>
        <location evidence="1 4">Bacterial flagellum basal body</location>
    </subcellularLocation>
</comment>